<evidence type="ECO:0000256" key="11">
    <source>
        <dbReference type="ARBA" id="ARBA00034103"/>
    </source>
</evidence>
<dbReference type="InParanoid" id="A0A6J3RXY6"/>
<reference evidence="17" key="1">
    <citation type="submission" date="2025-08" db="UniProtKB">
        <authorList>
            <consortium name="RefSeq"/>
        </authorList>
    </citation>
    <scope>IDENTIFICATION</scope>
    <source>
        <tissue evidence="17">Spleen</tissue>
    </source>
</reference>
<dbReference type="GO" id="GO:0045202">
    <property type="term" value="C:synapse"/>
    <property type="evidence" value="ECO:0007669"/>
    <property type="project" value="UniProtKB-SubCell"/>
</dbReference>
<dbReference type="CTD" id="5799"/>
<feature type="region of interest" description="Disordered" evidence="12">
    <location>
        <begin position="171"/>
        <end position="199"/>
    </location>
</feature>
<dbReference type="Pfam" id="PF00102">
    <property type="entry name" value="Y_phosphatase"/>
    <property type="match status" value="1"/>
</dbReference>
<feature type="region of interest" description="Disordered" evidence="12">
    <location>
        <begin position="396"/>
        <end position="441"/>
    </location>
</feature>
<dbReference type="GO" id="GO:0004725">
    <property type="term" value="F:protein tyrosine phosphatase activity"/>
    <property type="evidence" value="ECO:0007669"/>
    <property type="project" value="InterPro"/>
</dbReference>
<evidence type="ECO:0000256" key="5">
    <source>
        <dbReference type="ARBA" id="ARBA00022989"/>
    </source>
</evidence>
<dbReference type="SMART" id="SM00404">
    <property type="entry name" value="PTPc_motif"/>
    <property type="match status" value="1"/>
</dbReference>
<keyword evidence="16" id="KW-1185">Reference proteome</keyword>
<dbReference type="GO" id="GO:0035773">
    <property type="term" value="P:insulin secretion involved in cellular response to glucose stimulus"/>
    <property type="evidence" value="ECO:0007669"/>
    <property type="project" value="TreeGrafter"/>
</dbReference>
<dbReference type="InterPro" id="IPR029021">
    <property type="entry name" value="Prot-tyrosine_phosphatase-like"/>
</dbReference>
<name>A0A6J3RXY6_TURTR</name>
<keyword evidence="9" id="KW-0325">Glycoprotein</keyword>
<dbReference type="PROSITE" id="PS50056">
    <property type="entry name" value="TYR_PHOSPHATASE_2"/>
    <property type="match status" value="1"/>
</dbReference>
<dbReference type="RefSeq" id="XP_033719452.1">
    <property type="nucleotide sequence ID" value="XM_033863561.1"/>
</dbReference>
<comment type="subcellular location">
    <subcellularLocation>
        <location evidence="1">Cytoplasmic vesicle</location>
        <location evidence="1">Secretory vesicle membrane</location>
        <topology evidence="1">Single-pass type I membrane protein</topology>
    </subcellularLocation>
    <subcellularLocation>
        <location evidence="11">Synapse</location>
    </subcellularLocation>
</comment>
<feature type="compositionally biased region" description="Gly residues" evidence="12">
    <location>
        <begin position="407"/>
        <end position="418"/>
    </location>
</feature>
<dbReference type="InterPro" id="IPR038112">
    <property type="entry name" value="Receptor_IA-2_ectodomain_sf"/>
</dbReference>
<evidence type="ECO:0000256" key="8">
    <source>
        <dbReference type="ARBA" id="ARBA00023170"/>
    </source>
</evidence>
<evidence type="ECO:0000256" key="13">
    <source>
        <dbReference type="SAM" id="Phobius"/>
    </source>
</evidence>
<feature type="region of interest" description="Disordered" evidence="12">
    <location>
        <begin position="329"/>
        <end position="358"/>
    </location>
</feature>
<dbReference type="PROSITE" id="PS50055">
    <property type="entry name" value="TYR_PHOSPHATASE_PTP"/>
    <property type="match status" value="1"/>
</dbReference>
<evidence type="ECO:0000256" key="10">
    <source>
        <dbReference type="ARBA" id="ARBA00023329"/>
    </source>
</evidence>
<dbReference type="InterPro" id="IPR016130">
    <property type="entry name" value="Tyr_Pase_AS"/>
</dbReference>
<evidence type="ECO:0000256" key="12">
    <source>
        <dbReference type="SAM" id="MobiDB-lite"/>
    </source>
</evidence>
<evidence type="ECO:0000256" key="6">
    <source>
        <dbReference type="ARBA" id="ARBA00023018"/>
    </source>
</evidence>
<dbReference type="InterPro" id="IPR033522">
    <property type="entry name" value="IA-2/IA-2_beta"/>
</dbReference>
<evidence type="ECO:0000256" key="3">
    <source>
        <dbReference type="ARBA" id="ARBA00022692"/>
    </source>
</evidence>
<keyword evidence="3 13" id="KW-0812">Transmembrane</keyword>
<evidence type="ECO:0000256" key="4">
    <source>
        <dbReference type="ARBA" id="ARBA00022729"/>
    </source>
</evidence>
<dbReference type="SUPFAM" id="SSF52799">
    <property type="entry name" value="(Phosphotyrosine protein) phosphatases II"/>
    <property type="match status" value="1"/>
</dbReference>
<keyword evidence="7 13" id="KW-0472">Membrane</keyword>
<feature type="region of interest" description="Disordered" evidence="12">
    <location>
        <begin position="229"/>
        <end position="248"/>
    </location>
</feature>
<dbReference type="GO" id="GO:0051046">
    <property type="term" value="P:regulation of secretion"/>
    <property type="evidence" value="ECO:0007669"/>
    <property type="project" value="TreeGrafter"/>
</dbReference>
<dbReference type="PRINTS" id="PR00700">
    <property type="entry name" value="PRTYPHPHTASE"/>
</dbReference>
<dbReference type="InterPro" id="IPR000387">
    <property type="entry name" value="Tyr_Pase_dom"/>
</dbReference>
<keyword evidence="4" id="KW-0732">Signal</keyword>
<dbReference type="GO" id="GO:0030141">
    <property type="term" value="C:secretory granule"/>
    <property type="evidence" value="ECO:0007669"/>
    <property type="project" value="InterPro"/>
</dbReference>
<gene>
    <name evidence="17" type="primary">PTPRN2</name>
</gene>
<evidence type="ECO:0000259" key="15">
    <source>
        <dbReference type="PROSITE" id="PS50056"/>
    </source>
</evidence>
<evidence type="ECO:0000256" key="2">
    <source>
        <dbReference type="ARBA" id="ARBA00022553"/>
    </source>
</evidence>
<feature type="transmembrane region" description="Helical" evidence="13">
    <location>
        <begin position="670"/>
        <end position="694"/>
    </location>
</feature>
<feature type="domain" description="Tyrosine-protein phosphatase" evidence="14">
    <location>
        <begin position="800"/>
        <end position="1060"/>
    </location>
</feature>
<dbReference type="SMART" id="SM01305">
    <property type="entry name" value="RESP18"/>
    <property type="match status" value="1"/>
</dbReference>
<feature type="compositionally biased region" description="Low complexity" evidence="12">
    <location>
        <begin position="743"/>
        <end position="753"/>
    </location>
</feature>
<proteinExistence type="predicted"/>
<dbReference type="SMART" id="SM00194">
    <property type="entry name" value="PTPc"/>
    <property type="match status" value="1"/>
</dbReference>
<dbReference type="Gene3D" id="3.30.70.2470">
    <property type="entry name" value="Protein-tyrosine phosphatase receptor IA-2 ectodomain"/>
    <property type="match status" value="1"/>
</dbReference>
<accession>A0A6J3RXY6</accession>
<keyword evidence="10" id="KW-0968">Cytoplasmic vesicle</keyword>
<dbReference type="PROSITE" id="PS00383">
    <property type="entry name" value="TYR_PHOSPHATASE_1"/>
    <property type="match status" value="1"/>
</dbReference>
<dbReference type="Proteomes" id="UP000245320">
    <property type="component" value="Chromosome 9"/>
</dbReference>
<evidence type="ECO:0000256" key="7">
    <source>
        <dbReference type="ARBA" id="ARBA00023136"/>
    </source>
</evidence>
<organism evidence="16 17">
    <name type="scientific">Tursiops truncatus</name>
    <name type="common">Atlantic bottle-nosed dolphin</name>
    <name type="synonym">Delphinus truncatus</name>
    <dbReference type="NCBI Taxonomy" id="9739"/>
    <lineage>
        <taxon>Eukaryota</taxon>
        <taxon>Metazoa</taxon>
        <taxon>Chordata</taxon>
        <taxon>Craniata</taxon>
        <taxon>Vertebrata</taxon>
        <taxon>Euteleostomi</taxon>
        <taxon>Mammalia</taxon>
        <taxon>Eutheria</taxon>
        <taxon>Laurasiatheria</taxon>
        <taxon>Artiodactyla</taxon>
        <taxon>Whippomorpha</taxon>
        <taxon>Cetacea</taxon>
        <taxon>Odontoceti</taxon>
        <taxon>Delphinidae</taxon>
        <taxon>Tursiops</taxon>
    </lineage>
</organism>
<dbReference type="PANTHER" id="PTHR46106:SF5">
    <property type="entry name" value="RECEPTOR-TYPE TYROSINE-PROTEIN PHOSPHATASE N2"/>
    <property type="match status" value="1"/>
</dbReference>
<dbReference type="FunFam" id="3.90.190.10:FF:000017">
    <property type="entry name" value="receptor-type tyrosine-protein phosphatase-like N isoform X2"/>
    <property type="match status" value="1"/>
</dbReference>
<dbReference type="FunCoup" id="A0A6J3RXY6">
    <property type="interactions" value="615"/>
</dbReference>
<keyword evidence="8 17" id="KW-0675">Receptor</keyword>
<evidence type="ECO:0000313" key="17">
    <source>
        <dbReference type="RefSeq" id="XP_033719452.1"/>
    </source>
</evidence>
<dbReference type="InterPro" id="IPR021613">
    <property type="entry name" value="Receptor_IA-2_dom"/>
</dbReference>
<dbReference type="Pfam" id="PF11548">
    <property type="entry name" value="Receptor_IA-2"/>
    <property type="match status" value="1"/>
</dbReference>
<dbReference type="InterPro" id="IPR000242">
    <property type="entry name" value="PTP_cat"/>
</dbReference>
<feature type="domain" description="Tyrosine specific protein phosphatases" evidence="15">
    <location>
        <begin position="979"/>
        <end position="1051"/>
    </location>
</feature>
<keyword evidence="2" id="KW-0597">Phosphoprotein</keyword>
<dbReference type="OrthoDB" id="9880441at2759"/>
<dbReference type="Gene3D" id="3.90.190.10">
    <property type="entry name" value="Protein tyrosine phosphatase superfamily"/>
    <property type="match status" value="1"/>
</dbReference>
<dbReference type="InterPro" id="IPR003595">
    <property type="entry name" value="Tyr_Pase_cat"/>
</dbReference>
<evidence type="ECO:0000256" key="9">
    <source>
        <dbReference type="ARBA" id="ARBA00023180"/>
    </source>
</evidence>
<sequence length="1075" mass="117166">MQTLKRPGLVKAGEMDLTDYPWFQSVPCSQNLSCPPEPSLLPEDHRGRFPVNSQCLSYNGILFKLIHLITGEFSMPHTRCWFGKSLSGKGFPCEKTSMCCLLEDGLCTPSETCVNDGAFGRCQELPAVDVHHYEVSPGVLQHLTATLRALSRTGLTWQDGYTQHVMARELASLPQTSPRRPEASGAARSSKQSVQDKRSLSLEGDVLAEALQRYLPYLEALSQAAVPDVLPGLKPDRPPAQGEDPPADSVLTFMARTSALTYAPASRADFPGDRPLRTLRRLQPDELSPKVAGGADRQSLVAALGAYAARKPPAPPRDGDPATRKLVRAPWREPRVLSAPAAPQKWPSPPDPRDALGTDDGARVQALLKDLQERPGSVEGLSALDVAEAARAIASAMPGGRAEGEQDGAGRGGGGPRGQAGRSGAVRHRDGVPDNRVRDGGAGFYQEVSRLGVKLGDLLQGPGSPFLPGAPHLAGSFKTEIKKSEDPEASLSSEEDRVGVENIKSQTYSKELLQRPPHPEPGPGGLGASQLRAPAAPQEDQRPGAGARGPPGQGLRLEVQAPQEEYGYIVTENDPLSPEKGTEVLEDVARLLDMPAGVFSDIAVSGPAVTFRVRANLQNVTAADAAKAAVDNKDQLEKMSGLRVLRTGVGSKSKPKLLPHQAEREDSTKFIVLTLVSVVAIVAVLLASGVIYCLRHSSQYRLKEKLSGPGGDPDPDATNAYQELCRQRMAARPSERPETAHTSRVSSVSSQFSDGPMPSPSARGSTSSWSEEPVQPNMDISTGHMVLAYMEDHLKNKNRLEKEWEALCAYQAEPDSSLVAQREENAPKNRCPAVLTYDHSRIRLKSENSHGSSDYINASPIMDHDPRKPAYIATQGPLPATVADFWQMVWESGCVVIVMLTPLSENGVRQCYHYWPDEGSNLYHVYEVHLVSEHIWCEDFLVRSFYLKNLQTNETRTVTQFHFLSWYDQGVPASTRSLLDFRRKVNKCYRGRSCPIIVHCSDGAGRSGTYILIDMVLNKMAKGAKEIDIAATLEHLRDQRPRMVQTKEQFEFALTAVAEEVNAILKAFPHTHPHS</sequence>
<feature type="region of interest" description="Disordered" evidence="12">
    <location>
        <begin position="482"/>
        <end position="501"/>
    </location>
</feature>
<evidence type="ECO:0000256" key="1">
    <source>
        <dbReference type="ARBA" id="ARBA00004212"/>
    </source>
</evidence>
<keyword evidence="6" id="KW-0770">Synapse</keyword>
<dbReference type="GO" id="GO:0030658">
    <property type="term" value="C:transport vesicle membrane"/>
    <property type="evidence" value="ECO:0007669"/>
    <property type="project" value="UniProtKB-SubCell"/>
</dbReference>
<keyword evidence="5 13" id="KW-1133">Transmembrane helix</keyword>
<dbReference type="AlphaFoldDB" id="A0A6J3RXY6"/>
<feature type="region of interest" description="Disordered" evidence="12">
    <location>
        <begin position="507"/>
        <end position="555"/>
    </location>
</feature>
<evidence type="ECO:0000313" key="16">
    <source>
        <dbReference type="Proteomes" id="UP000245320"/>
    </source>
</evidence>
<dbReference type="GeneID" id="101339185"/>
<protein>
    <submittedName>
        <fullName evidence="17">Receptor-type tyrosine-protein phosphatase N2 isoform X1</fullName>
    </submittedName>
</protein>
<feature type="region of interest" description="Disordered" evidence="12">
    <location>
        <begin position="728"/>
        <end position="777"/>
    </location>
</feature>
<dbReference type="PANTHER" id="PTHR46106">
    <property type="entry name" value="IA-2 PROTEIN TYROSINE PHOSPHATASE, ISOFORM C"/>
    <property type="match status" value="1"/>
</dbReference>
<evidence type="ECO:0000259" key="14">
    <source>
        <dbReference type="PROSITE" id="PS50055"/>
    </source>
</evidence>
<feature type="compositionally biased region" description="Basic and acidic residues" evidence="12">
    <location>
        <begin position="427"/>
        <end position="439"/>
    </location>
</feature>